<organism evidence="2 3">
    <name type="scientific">Cucumis sativus</name>
    <name type="common">Cucumber</name>
    <dbReference type="NCBI Taxonomy" id="3659"/>
    <lineage>
        <taxon>Eukaryota</taxon>
        <taxon>Viridiplantae</taxon>
        <taxon>Streptophyta</taxon>
        <taxon>Embryophyta</taxon>
        <taxon>Tracheophyta</taxon>
        <taxon>Spermatophyta</taxon>
        <taxon>Magnoliopsida</taxon>
        <taxon>eudicotyledons</taxon>
        <taxon>Gunneridae</taxon>
        <taxon>Pentapetalae</taxon>
        <taxon>rosids</taxon>
        <taxon>fabids</taxon>
        <taxon>Cucurbitales</taxon>
        <taxon>Cucurbitaceae</taxon>
        <taxon>Benincaseae</taxon>
        <taxon>Cucumis</taxon>
    </lineage>
</organism>
<feature type="region of interest" description="Disordered" evidence="1">
    <location>
        <begin position="45"/>
        <end position="69"/>
    </location>
</feature>
<evidence type="ECO:0000313" key="3">
    <source>
        <dbReference type="Proteomes" id="UP000029981"/>
    </source>
</evidence>
<reference evidence="2 3" key="1">
    <citation type="journal article" date="2009" name="Nat. Genet.">
        <title>The genome of the cucumber, Cucumis sativus L.</title>
        <authorList>
            <person name="Huang S."/>
            <person name="Li R."/>
            <person name="Zhang Z."/>
            <person name="Li L."/>
            <person name="Gu X."/>
            <person name="Fan W."/>
            <person name="Lucas W.J."/>
            <person name="Wang X."/>
            <person name="Xie B."/>
            <person name="Ni P."/>
            <person name="Ren Y."/>
            <person name="Zhu H."/>
            <person name="Li J."/>
            <person name="Lin K."/>
            <person name="Jin W."/>
            <person name="Fei Z."/>
            <person name="Li G."/>
            <person name="Staub J."/>
            <person name="Kilian A."/>
            <person name="van der Vossen E.A."/>
            <person name="Wu Y."/>
            <person name="Guo J."/>
            <person name="He J."/>
            <person name="Jia Z."/>
            <person name="Ren Y."/>
            <person name="Tian G."/>
            <person name="Lu Y."/>
            <person name="Ruan J."/>
            <person name="Qian W."/>
            <person name="Wang M."/>
            <person name="Huang Q."/>
            <person name="Li B."/>
            <person name="Xuan Z."/>
            <person name="Cao J."/>
            <person name="Asan"/>
            <person name="Wu Z."/>
            <person name="Zhang J."/>
            <person name="Cai Q."/>
            <person name="Bai Y."/>
            <person name="Zhao B."/>
            <person name="Han Y."/>
            <person name="Li Y."/>
            <person name="Li X."/>
            <person name="Wang S."/>
            <person name="Shi Q."/>
            <person name="Liu S."/>
            <person name="Cho W.K."/>
            <person name="Kim J.Y."/>
            <person name="Xu Y."/>
            <person name="Heller-Uszynska K."/>
            <person name="Miao H."/>
            <person name="Cheng Z."/>
            <person name="Zhang S."/>
            <person name="Wu J."/>
            <person name="Yang Y."/>
            <person name="Kang H."/>
            <person name="Li M."/>
            <person name="Liang H."/>
            <person name="Ren X."/>
            <person name="Shi Z."/>
            <person name="Wen M."/>
            <person name="Jian M."/>
            <person name="Yang H."/>
            <person name="Zhang G."/>
            <person name="Yang Z."/>
            <person name="Chen R."/>
            <person name="Liu S."/>
            <person name="Li J."/>
            <person name="Ma L."/>
            <person name="Liu H."/>
            <person name="Zhou Y."/>
            <person name="Zhao J."/>
            <person name="Fang X."/>
            <person name="Li G."/>
            <person name="Fang L."/>
            <person name="Li Y."/>
            <person name="Liu D."/>
            <person name="Zheng H."/>
            <person name="Zhang Y."/>
            <person name="Qin N."/>
            <person name="Li Z."/>
            <person name="Yang G."/>
            <person name="Yang S."/>
            <person name="Bolund L."/>
            <person name="Kristiansen K."/>
            <person name="Zheng H."/>
            <person name="Li S."/>
            <person name="Zhang X."/>
            <person name="Yang H."/>
            <person name="Wang J."/>
            <person name="Sun R."/>
            <person name="Zhang B."/>
            <person name="Jiang S."/>
            <person name="Wang J."/>
            <person name="Du Y."/>
            <person name="Li S."/>
        </authorList>
    </citation>
    <scope>NUCLEOTIDE SEQUENCE [LARGE SCALE GENOMIC DNA]</scope>
    <source>
        <strain evidence="3">cv. 9930</strain>
    </source>
</reference>
<protein>
    <submittedName>
        <fullName evidence="2">Uncharacterized protein</fullName>
    </submittedName>
</protein>
<name>A0A0A0KH88_CUCSA</name>
<evidence type="ECO:0000313" key="2">
    <source>
        <dbReference type="EMBL" id="KGN48913.1"/>
    </source>
</evidence>
<evidence type="ECO:0000256" key="1">
    <source>
        <dbReference type="SAM" id="MobiDB-lite"/>
    </source>
</evidence>
<keyword evidence="3" id="KW-1185">Reference proteome</keyword>
<accession>A0A0A0KH88</accession>
<reference evidence="2 3" key="3">
    <citation type="journal article" date="2010" name="BMC Genomics">
        <title>Transcriptome sequencing and comparative analysis of cucumber flowers with different sex types.</title>
        <authorList>
            <person name="Guo S."/>
            <person name="Zheng Y."/>
            <person name="Joung J.G."/>
            <person name="Liu S."/>
            <person name="Zhang Z."/>
            <person name="Crasta O.R."/>
            <person name="Sobral B.W."/>
            <person name="Xu Y."/>
            <person name="Huang S."/>
            <person name="Fei Z."/>
        </authorList>
    </citation>
    <scope>NUCLEOTIDE SEQUENCE [LARGE SCALE GENOMIC DNA]</scope>
    <source>
        <strain evidence="3">cv. 9930</strain>
    </source>
</reference>
<reference evidence="2 3" key="4">
    <citation type="journal article" date="2011" name="BMC Genomics">
        <title>RNA-Seq improves annotation of protein-coding genes in the cucumber genome.</title>
        <authorList>
            <person name="Li Z."/>
            <person name="Zhang Z."/>
            <person name="Yan P."/>
            <person name="Huang S."/>
            <person name="Fei Z."/>
            <person name="Lin K."/>
        </authorList>
    </citation>
    <scope>NUCLEOTIDE SEQUENCE [LARGE SCALE GENOMIC DNA]</scope>
    <source>
        <strain evidence="3">cv. 9930</strain>
    </source>
</reference>
<dbReference type="Gramene" id="KGN48913">
    <property type="protein sequence ID" value="KGN48913"/>
    <property type="gene ID" value="Csa_6G505915"/>
</dbReference>
<gene>
    <name evidence="2" type="ORF">Csa_6G505915</name>
</gene>
<proteinExistence type="predicted"/>
<feature type="compositionally biased region" description="Basic and acidic residues" evidence="1">
    <location>
        <begin position="45"/>
        <end position="54"/>
    </location>
</feature>
<feature type="region of interest" description="Disordered" evidence="1">
    <location>
        <begin position="1"/>
        <end position="20"/>
    </location>
</feature>
<sequence>MDIGEESFEQTAGRREEREGTKVTVNEINFSLSSFEFLKKGKNLKEQEKEEPNHHQIISILKAFSNSPK</sequence>
<dbReference type="EMBL" id="CM002927">
    <property type="protein sequence ID" value="KGN48913.1"/>
    <property type="molecule type" value="Genomic_DNA"/>
</dbReference>
<dbReference type="AlphaFoldDB" id="A0A0A0KH88"/>
<reference evidence="2 3" key="2">
    <citation type="journal article" date="2009" name="PLoS ONE">
        <title>An integrated genetic and cytogenetic map of the cucumber genome.</title>
        <authorList>
            <person name="Ren Y."/>
            <person name="Zhang Z."/>
            <person name="Liu J."/>
            <person name="Staub J.E."/>
            <person name="Han Y."/>
            <person name="Cheng Z."/>
            <person name="Li X."/>
            <person name="Lu J."/>
            <person name="Miao H."/>
            <person name="Kang H."/>
            <person name="Xie B."/>
            <person name="Gu X."/>
            <person name="Wang X."/>
            <person name="Du Y."/>
            <person name="Jin W."/>
            <person name="Huang S."/>
        </authorList>
    </citation>
    <scope>NUCLEOTIDE SEQUENCE [LARGE SCALE GENOMIC DNA]</scope>
    <source>
        <strain evidence="3">cv. 9930</strain>
    </source>
</reference>
<dbReference type="Proteomes" id="UP000029981">
    <property type="component" value="Chromosome 6"/>
</dbReference>